<keyword evidence="10" id="KW-0418">Kinase</keyword>
<feature type="transmembrane region" description="Helical" evidence="15">
    <location>
        <begin position="185"/>
        <end position="208"/>
    </location>
</feature>
<dbReference type="InterPro" id="IPR036890">
    <property type="entry name" value="HATPase_C_sf"/>
</dbReference>
<keyword evidence="8 15" id="KW-0812">Transmembrane</keyword>
<keyword evidence="14 15" id="KW-0472">Membrane</keyword>
<evidence type="ECO:0000259" key="16">
    <source>
        <dbReference type="PROSITE" id="PS50109"/>
    </source>
</evidence>
<dbReference type="PANTHER" id="PTHR44936:SF5">
    <property type="entry name" value="SENSOR HISTIDINE KINASE ENVZ"/>
    <property type="match status" value="1"/>
</dbReference>
<dbReference type="Pfam" id="PF00672">
    <property type="entry name" value="HAMP"/>
    <property type="match status" value="1"/>
</dbReference>
<evidence type="ECO:0000256" key="8">
    <source>
        <dbReference type="ARBA" id="ARBA00022692"/>
    </source>
</evidence>
<dbReference type="CDD" id="cd00075">
    <property type="entry name" value="HATPase"/>
    <property type="match status" value="1"/>
</dbReference>
<keyword evidence="12 15" id="KW-1133">Transmembrane helix</keyword>
<feature type="transmembrane region" description="Helical" evidence="15">
    <location>
        <begin position="12"/>
        <end position="37"/>
    </location>
</feature>
<dbReference type="InterPro" id="IPR003594">
    <property type="entry name" value="HATPase_dom"/>
</dbReference>
<keyword evidence="11 18" id="KW-0067">ATP-binding</keyword>
<dbReference type="Proteomes" id="UP001385499">
    <property type="component" value="Unassembled WGS sequence"/>
</dbReference>
<evidence type="ECO:0000256" key="5">
    <source>
        <dbReference type="ARBA" id="ARBA00022519"/>
    </source>
</evidence>
<dbReference type="PANTHER" id="PTHR44936">
    <property type="entry name" value="SENSOR PROTEIN CREC"/>
    <property type="match status" value="1"/>
</dbReference>
<evidence type="ECO:0000256" key="14">
    <source>
        <dbReference type="ARBA" id="ARBA00023136"/>
    </source>
</evidence>
<accession>A0ABU8TI71</accession>
<evidence type="ECO:0000256" key="11">
    <source>
        <dbReference type="ARBA" id="ARBA00022840"/>
    </source>
</evidence>
<evidence type="ECO:0000256" key="6">
    <source>
        <dbReference type="ARBA" id="ARBA00022553"/>
    </source>
</evidence>
<dbReference type="SUPFAM" id="SSF55874">
    <property type="entry name" value="ATPase domain of HSP90 chaperone/DNA topoisomerase II/histidine kinase"/>
    <property type="match status" value="1"/>
</dbReference>
<evidence type="ECO:0000256" key="7">
    <source>
        <dbReference type="ARBA" id="ARBA00022679"/>
    </source>
</evidence>
<reference evidence="18 19" key="1">
    <citation type="submission" date="2024-02" db="EMBL/GenBank/DDBJ databases">
        <title>Roseibium algae sp. nov., isolated from marine alga (Grateloupia sp.), showing potential in myo-inositol conversion.</title>
        <authorList>
            <person name="Wang Y."/>
        </authorList>
    </citation>
    <scope>NUCLEOTIDE SEQUENCE [LARGE SCALE GENOMIC DNA]</scope>
    <source>
        <strain evidence="18 19">H3510</strain>
    </source>
</reference>
<keyword evidence="7" id="KW-0808">Transferase</keyword>
<dbReference type="CDD" id="cd06225">
    <property type="entry name" value="HAMP"/>
    <property type="match status" value="1"/>
</dbReference>
<evidence type="ECO:0000256" key="10">
    <source>
        <dbReference type="ARBA" id="ARBA00022777"/>
    </source>
</evidence>
<dbReference type="Gene3D" id="1.10.287.130">
    <property type="match status" value="1"/>
</dbReference>
<evidence type="ECO:0000256" key="2">
    <source>
        <dbReference type="ARBA" id="ARBA00004429"/>
    </source>
</evidence>
<dbReference type="SUPFAM" id="SSF47384">
    <property type="entry name" value="Homodimeric domain of signal transducing histidine kinase"/>
    <property type="match status" value="1"/>
</dbReference>
<dbReference type="CDD" id="cd00082">
    <property type="entry name" value="HisKA"/>
    <property type="match status" value="1"/>
</dbReference>
<evidence type="ECO:0000256" key="3">
    <source>
        <dbReference type="ARBA" id="ARBA00012438"/>
    </source>
</evidence>
<name>A0ABU8TI71_9HYPH</name>
<evidence type="ECO:0000256" key="1">
    <source>
        <dbReference type="ARBA" id="ARBA00000085"/>
    </source>
</evidence>
<dbReference type="RefSeq" id="WP_340273532.1">
    <property type="nucleotide sequence ID" value="NZ_JBAKIA010000004.1"/>
</dbReference>
<evidence type="ECO:0000259" key="17">
    <source>
        <dbReference type="PROSITE" id="PS50885"/>
    </source>
</evidence>
<evidence type="ECO:0000256" key="13">
    <source>
        <dbReference type="ARBA" id="ARBA00023012"/>
    </source>
</evidence>
<feature type="domain" description="HAMP" evidence="17">
    <location>
        <begin position="209"/>
        <end position="261"/>
    </location>
</feature>
<dbReference type="GO" id="GO:0005524">
    <property type="term" value="F:ATP binding"/>
    <property type="evidence" value="ECO:0007669"/>
    <property type="project" value="UniProtKB-KW"/>
</dbReference>
<dbReference type="SUPFAM" id="SSF158472">
    <property type="entry name" value="HAMP domain-like"/>
    <property type="match status" value="1"/>
</dbReference>
<evidence type="ECO:0000256" key="15">
    <source>
        <dbReference type="SAM" id="Phobius"/>
    </source>
</evidence>
<dbReference type="InterPro" id="IPR003661">
    <property type="entry name" value="HisK_dim/P_dom"/>
</dbReference>
<dbReference type="SMART" id="SM00304">
    <property type="entry name" value="HAMP"/>
    <property type="match status" value="1"/>
</dbReference>
<dbReference type="SMART" id="SM00387">
    <property type="entry name" value="HATPase_c"/>
    <property type="match status" value="1"/>
</dbReference>
<dbReference type="InterPro" id="IPR004358">
    <property type="entry name" value="Sig_transdc_His_kin-like_C"/>
</dbReference>
<evidence type="ECO:0000256" key="9">
    <source>
        <dbReference type="ARBA" id="ARBA00022741"/>
    </source>
</evidence>
<evidence type="ECO:0000256" key="12">
    <source>
        <dbReference type="ARBA" id="ARBA00022989"/>
    </source>
</evidence>
<comment type="subcellular location">
    <subcellularLocation>
        <location evidence="2">Cell inner membrane</location>
        <topology evidence="2">Multi-pass membrane protein</topology>
    </subcellularLocation>
</comment>
<dbReference type="Pfam" id="PF00512">
    <property type="entry name" value="HisKA"/>
    <property type="match status" value="1"/>
</dbReference>
<evidence type="ECO:0000256" key="4">
    <source>
        <dbReference type="ARBA" id="ARBA00022475"/>
    </source>
</evidence>
<organism evidence="18 19">
    <name type="scientific">Roseibium algae</name>
    <dbReference type="NCBI Taxonomy" id="3123038"/>
    <lineage>
        <taxon>Bacteria</taxon>
        <taxon>Pseudomonadati</taxon>
        <taxon>Pseudomonadota</taxon>
        <taxon>Alphaproteobacteria</taxon>
        <taxon>Hyphomicrobiales</taxon>
        <taxon>Stappiaceae</taxon>
        <taxon>Roseibium</taxon>
    </lineage>
</organism>
<keyword evidence="19" id="KW-1185">Reference proteome</keyword>
<dbReference type="InterPro" id="IPR005467">
    <property type="entry name" value="His_kinase_dom"/>
</dbReference>
<dbReference type="EMBL" id="JBAKIA010000004">
    <property type="protein sequence ID" value="MEJ8473852.1"/>
    <property type="molecule type" value="Genomic_DNA"/>
</dbReference>
<keyword evidence="5" id="KW-0997">Cell inner membrane</keyword>
<dbReference type="Pfam" id="PF02518">
    <property type="entry name" value="HATPase_c"/>
    <property type="match status" value="1"/>
</dbReference>
<dbReference type="InterPro" id="IPR036097">
    <property type="entry name" value="HisK_dim/P_sf"/>
</dbReference>
<dbReference type="PROSITE" id="PS50885">
    <property type="entry name" value="HAMP"/>
    <property type="match status" value="1"/>
</dbReference>
<keyword evidence="9" id="KW-0547">Nucleotide-binding</keyword>
<dbReference type="PROSITE" id="PS50109">
    <property type="entry name" value="HIS_KIN"/>
    <property type="match status" value="1"/>
</dbReference>
<dbReference type="InterPro" id="IPR050980">
    <property type="entry name" value="2C_sensor_his_kinase"/>
</dbReference>
<keyword evidence="13" id="KW-0902">Two-component regulatory system</keyword>
<comment type="catalytic activity">
    <reaction evidence="1">
        <text>ATP + protein L-histidine = ADP + protein N-phospho-L-histidine.</text>
        <dbReference type="EC" id="2.7.13.3"/>
    </reaction>
</comment>
<comment type="caution">
    <text evidence="18">The sequence shown here is derived from an EMBL/GenBank/DDBJ whole genome shotgun (WGS) entry which is preliminary data.</text>
</comment>
<feature type="domain" description="Histidine kinase" evidence="16">
    <location>
        <begin position="269"/>
        <end position="468"/>
    </location>
</feature>
<proteinExistence type="predicted"/>
<gene>
    <name evidence="18" type="ORF">V6575_07120</name>
</gene>
<evidence type="ECO:0000313" key="18">
    <source>
        <dbReference type="EMBL" id="MEJ8473852.1"/>
    </source>
</evidence>
<keyword evidence="6" id="KW-0597">Phosphoprotein</keyword>
<dbReference type="Gene3D" id="3.30.565.10">
    <property type="entry name" value="Histidine kinase-like ATPase, C-terminal domain"/>
    <property type="match status" value="1"/>
</dbReference>
<protein>
    <recommendedName>
        <fullName evidence="3">histidine kinase</fullName>
        <ecNumber evidence="3">2.7.13.3</ecNumber>
    </recommendedName>
</protein>
<dbReference type="EC" id="2.7.13.3" evidence="3"/>
<dbReference type="PRINTS" id="PR00344">
    <property type="entry name" value="BCTRLSENSOR"/>
</dbReference>
<sequence length="470" mass="52186">MKIWGVSRLQRASLGVQLVGLLLIAVIAAQAISIWLFHDERRHALLAVARDSLLMRSVSMVHLLEDTPPTLHEKILGASSSRFTSFWVSEDPTVTQTADTETEQRLQRYLGEQFTPARNVKIDLQTVSKSRFRAGPSDKRHFNTRDETVRARRLANRQIDLTLSIQLNDGAWFNVATDYRPPARALLPLVVQMLLTIAAIVLIVGLAVRRLARPLRDLASSAEKLGRGEALRPLDVDGPKEVRAVTHAFNDMQDRLTRFVSDRTRMLAAISHDLRTPITSLRLRAEFIDDDENRDRIIETLDEMAQMTEATLAFSRDEAAKEDAVKTDLFSLLDSLASDQQDLGHNVTISASEKITLSCRPLSLKRAMRNLMENGIRYGERSTVTLSKAGNEAVVSLRDNGAGIPSDRMSDVFEPFVRLEESRSEETGGIGLGLAISRSIVHAHGGTIELINHPEGGLEAIVRLPIDADA</sequence>
<keyword evidence="4" id="KW-1003">Cell membrane</keyword>
<dbReference type="InterPro" id="IPR003660">
    <property type="entry name" value="HAMP_dom"/>
</dbReference>
<dbReference type="SMART" id="SM00388">
    <property type="entry name" value="HisKA"/>
    <property type="match status" value="1"/>
</dbReference>
<evidence type="ECO:0000313" key="19">
    <source>
        <dbReference type="Proteomes" id="UP001385499"/>
    </source>
</evidence>